<accession>A0AAW7XK50</accession>
<dbReference type="GO" id="GO:0005886">
    <property type="term" value="C:plasma membrane"/>
    <property type="evidence" value="ECO:0007669"/>
    <property type="project" value="UniProtKB-SubCell"/>
</dbReference>
<dbReference type="AlphaFoldDB" id="A0AAW7XK50"/>
<feature type="transmembrane region" description="Helical" evidence="8">
    <location>
        <begin position="118"/>
        <end position="138"/>
    </location>
</feature>
<evidence type="ECO:0000256" key="8">
    <source>
        <dbReference type="RuleBase" id="RU363032"/>
    </source>
</evidence>
<keyword evidence="5 8" id="KW-0812">Transmembrane</keyword>
<evidence type="ECO:0000259" key="9">
    <source>
        <dbReference type="PROSITE" id="PS50928"/>
    </source>
</evidence>
<evidence type="ECO:0000313" key="11">
    <source>
        <dbReference type="Proteomes" id="UP001169862"/>
    </source>
</evidence>
<dbReference type="Proteomes" id="UP001169862">
    <property type="component" value="Unassembled WGS sequence"/>
</dbReference>
<feature type="transmembrane region" description="Helical" evidence="8">
    <location>
        <begin position="272"/>
        <end position="293"/>
    </location>
</feature>
<keyword evidence="7 8" id="KW-0472">Membrane</keyword>
<dbReference type="CDD" id="cd06261">
    <property type="entry name" value="TM_PBP2"/>
    <property type="match status" value="1"/>
</dbReference>
<feature type="transmembrane region" description="Helical" evidence="8">
    <location>
        <begin position="93"/>
        <end position="112"/>
    </location>
</feature>
<dbReference type="PANTHER" id="PTHR42929">
    <property type="entry name" value="INNER MEMBRANE ABC TRANSPORTER PERMEASE PROTEIN YDCU-RELATED-RELATED"/>
    <property type="match status" value="1"/>
</dbReference>
<evidence type="ECO:0000256" key="3">
    <source>
        <dbReference type="ARBA" id="ARBA00022448"/>
    </source>
</evidence>
<dbReference type="PROSITE" id="PS50928">
    <property type="entry name" value="ABC_TM1"/>
    <property type="match status" value="1"/>
</dbReference>
<organism evidence="10 11">
    <name type="scientific">Neptunomonas phycophila</name>
    <dbReference type="NCBI Taxonomy" id="1572645"/>
    <lineage>
        <taxon>Bacteria</taxon>
        <taxon>Pseudomonadati</taxon>
        <taxon>Pseudomonadota</taxon>
        <taxon>Gammaproteobacteria</taxon>
        <taxon>Oceanospirillales</taxon>
        <taxon>Oceanospirillaceae</taxon>
        <taxon>Neptunomonas</taxon>
    </lineage>
</organism>
<comment type="subcellular location">
    <subcellularLocation>
        <location evidence="1 8">Cell membrane</location>
        <topology evidence="1 8">Multi-pass membrane protein</topology>
    </subcellularLocation>
</comment>
<comment type="similarity">
    <text evidence="2">Belongs to the binding-protein-dependent transport system permease family. CysTW subfamily.</text>
</comment>
<dbReference type="EMBL" id="JAUOPG010000008">
    <property type="protein sequence ID" value="MDO6454445.1"/>
    <property type="molecule type" value="Genomic_DNA"/>
</dbReference>
<proteinExistence type="inferred from homology"/>
<dbReference type="RefSeq" id="WP_303551117.1">
    <property type="nucleotide sequence ID" value="NZ_JAUOPG010000008.1"/>
</dbReference>
<dbReference type="InterPro" id="IPR035906">
    <property type="entry name" value="MetI-like_sf"/>
</dbReference>
<evidence type="ECO:0000256" key="2">
    <source>
        <dbReference type="ARBA" id="ARBA00007069"/>
    </source>
</evidence>
<dbReference type="InterPro" id="IPR000515">
    <property type="entry name" value="MetI-like"/>
</dbReference>
<evidence type="ECO:0000256" key="6">
    <source>
        <dbReference type="ARBA" id="ARBA00022989"/>
    </source>
</evidence>
<dbReference type="Gene3D" id="1.10.3720.10">
    <property type="entry name" value="MetI-like"/>
    <property type="match status" value="1"/>
</dbReference>
<evidence type="ECO:0000256" key="7">
    <source>
        <dbReference type="ARBA" id="ARBA00023136"/>
    </source>
</evidence>
<keyword evidence="6 8" id="KW-1133">Transmembrane helix</keyword>
<protein>
    <submittedName>
        <fullName evidence="10">ABC transporter permease</fullName>
    </submittedName>
</protein>
<evidence type="ECO:0000313" key="10">
    <source>
        <dbReference type="EMBL" id="MDO6454445.1"/>
    </source>
</evidence>
<reference evidence="10" key="1">
    <citation type="submission" date="2023-07" db="EMBL/GenBank/DDBJ databases">
        <title>Genome content predicts the carbon catabolic preferences of heterotrophic bacteria.</title>
        <authorList>
            <person name="Gralka M."/>
        </authorList>
    </citation>
    <scope>NUCLEOTIDE SEQUENCE</scope>
    <source>
        <strain evidence="10">I2M16</strain>
    </source>
</reference>
<keyword evidence="4" id="KW-1003">Cell membrane</keyword>
<evidence type="ECO:0000256" key="1">
    <source>
        <dbReference type="ARBA" id="ARBA00004651"/>
    </source>
</evidence>
<dbReference type="GO" id="GO:0055085">
    <property type="term" value="P:transmembrane transport"/>
    <property type="evidence" value="ECO:0007669"/>
    <property type="project" value="InterPro"/>
</dbReference>
<comment type="caution">
    <text evidence="10">The sequence shown here is derived from an EMBL/GenBank/DDBJ whole genome shotgun (WGS) entry which is preliminary data.</text>
</comment>
<dbReference type="SUPFAM" id="SSF161098">
    <property type="entry name" value="MetI-like"/>
    <property type="match status" value="1"/>
</dbReference>
<sequence length="300" mass="33175">MENISNIVIAQSAPRAVSFKTRRRHWFPVALAIPPLIWQLIFFVLPMIFLFTLTFWKVEFYKPVPAFVLDNWMKIIGSSSFQKALMYTFEMSLLSALVVTLIALPAACILAFRVSEKYQPILIALLVVPVFTSYVLRAYAWQVVLSPQGLFNWVLGMLGIDGLNMLGGTFALQVGYLTLCLPVVVLVLTFALLGIDRSHLEAASNLGCRSYQVFWHVLLPSIRNGLLLALTTTFMLTFSDYIAPLLLSGSNPPTLSILIVDTVKSGAQWPRASVIGIIMMLCIGVMLLLSNVVSRKGGGS</sequence>
<keyword evidence="3 8" id="KW-0813">Transport</keyword>
<dbReference type="PANTHER" id="PTHR42929:SF1">
    <property type="entry name" value="INNER MEMBRANE ABC TRANSPORTER PERMEASE PROTEIN YDCU-RELATED"/>
    <property type="match status" value="1"/>
</dbReference>
<dbReference type="Pfam" id="PF00528">
    <property type="entry name" value="BPD_transp_1"/>
    <property type="match status" value="1"/>
</dbReference>
<feature type="domain" description="ABC transmembrane type-1" evidence="9">
    <location>
        <begin position="85"/>
        <end position="290"/>
    </location>
</feature>
<evidence type="ECO:0000256" key="5">
    <source>
        <dbReference type="ARBA" id="ARBA00022692"/>
    </source>
</evidence>
<gene>
    <name evidence="10" type="ORF">Q4490_12795</name>
</gene>
<feature type="transmembrane region" description="Helical" evidence="8">
    <location>
        <begin position="36"/>
        <end position="56"/>
    </location>
</feature>
<feature type="transmembrane region" description="Helical" evidence="8">
    <location>
        <begin position="176"/>
        <end position="195"/>
    </location>
</feature>
<evidence type="ECO:0000256" key="4">
    <source>
        <dbReference type="ARBA" id="ARBA00022475"/>
    </source>
</evidence>
<name>A0AAW7XK50_9GAMM</name>